<organism evidence="12 13">
    <name type="scientific">Arcobacter cloacae</name>
    <dbReference type="NCBI Taxonomy" id="1054034"/>
    <lineage>
        <taxon>Bacteria</taxon>
        <taxon>Pseudomonadati</taxon>
        <taxon>Campylobacterota</taxon>
        <taxon>Epsilonproteobacteria</taxon>
        <taxon>Campylobacterales</taxon>
        <taxon>Arcobacteraceae</taxon>
        <taxon>Arcobacter</taxon>
    </lineage>
</organism>
<keyword evidence="13" id="KW-1185">Reference proteome</keyword>
<dbReference type="AlphaFoldDB" id="A0A6M8NNR9"/>
<dbReference type="InterPro" id="IPR045864">
    <property type="entry name" value="aa-tRNA-synth_II/BPL/LPL"/>
</dbReference>
<dbReference type="InterPro" id="IPR050058">
    <property type="entry name" value="Ala-tRNA_ligase"/>
</dbReference>
<keyword evidence="10 11" id="KW-0030">Aminoacyl-tRNA synthetase</keyword>
<comment type="similarity">
    <text evidence="1 11">Belongs to the class-II aminoacyl-tRNA synthetase family.</text>
</comment>
<comment type="function">
    <text evidence="11">Catalyzes the attachment of alanine to tRNA(Ala) in a two-step reaction: alanine is first activated by ATP to form Ala-AMP and then transferred to the acceptor end of tRNA(Ala). Also edits incorrectly charged Ser-tRNA(Ala) and Gly-tRNA(Ala) via its editing domain.</text>
</comment>
<dbReference type="GO" id="GO:0006419">
    <property type="term" value="P:alanyl-tRNA aminoacylation"/>
    <property type="evidence" value="ECO:0007669"/>
    <property type="project" value="UniProtKB-UniRule"/>
</dbReference>
<dbReference type="Gene3D" id="3.30.980.10">
    <property type="entry name" value="Threonyl-trna Synthetase, Chain A, domain 2"/>
    <property type="match status" value="1"/>
</dbReference>
<dbReference type="Gene3D" id="3.30.54.20">
    <property type="match status" value="1"/>
</dbReference>
<reference evidence="12 13" key="1">
    <citation type="submission" date="2017-09" db="EMBL/GenBank/DDBJ databases">
        <title>Genomics of the genus Arcobacter.</title>
        <authorList>
            <person name="Perez-Cataluna A."/>
            <person name="Figueras M.J."/>
            <person name="Salas-Masso N."/>
        </authorList>
    </citation>
    <scope>NUCLEOTIDE SEQUENCE [LARGE SCALE GENOMIC DNA]</scope>
    <source>
        <strain evidence="12 13">CECT 7834</strain>
    </source>
</reference>
<evidence type="ECO:0000313" key="12">
    <source>
        <dbReference type="EMBL" id="RXI43147.1"/>
    </source>
</evidence>
<dbReference type="GO" id="GO:0000049">
    <property type="term" value="F:tRNA binding"/>
    <property type="evidence" value="ECO:0007669"/>
    <property type="project" value="UniProtKB-KW"/>
</dbReference>
<dbReference type="Gene3D" id="3.10.310.40">
    <property type="match status" value="1"/>
</dbReference>
<keyword evidence="9 11" id="KW-0648">Protein biosynthesis</keyword>
<proteinExistence type="inferred from homology"/>
<dbReference type="Gene3D" id="2.40.30.130">
    <property type="match status" value="1"/>
</dbReference>
<comment type="cofactor">
    <cofactor evidence="11">
        <name>Zn(2+)</name>
        <dbReference type="ChEBI" id="CHEBI:29105"/>
    </cofactor>
    <text evidence="11">Binds 1 zinc ion per subunit.</text>
</comment>
<dbReference type="PROSITE" id="PS50860">
    <property type="entry name" value="AA_TRNA_LIGASE_II_ALA"/>
    <property type="match status" value="1"/>
</dbReference>
<dbReference type="InterPro" id="IPR023033">
    <property type="entry name" value="Ala_tRNA_ligase_euk/bac"/>
</dbReference>
<dbReference type="FunFam" id="3.30.980.10:FF:000004">
    <property type="entry name" value="Alanine--tRNA ligase, cytoplasmic"/>
    <property type="match status" value="1"/>
</dbReference>
<dbReference type="InterPro" id="IPR018165">
    <property type="entry name" value="Ala-tRNA-synth_IIc_core"/>
</dbReference>
<dbReference type="SUPFAM" id="SSF55186">
    <property type="entry name" value="ThrRS/AlaRS common domain"/>
    <property type="match status" value="1"/>
</dbReference>
<comment type="caution">
    <text evidence="12">The sequence shown here is derived from an EMBL/GenBank/DDBJ whole genome shotgun (WGS) entry which is preliminary data.</text>
</comment>
<dbReference type="InterPro" id="IPR018162">
    <property type="entry name" value="Ala-tRNA-ligase_IIc_anticod-bd"/>
</dbReference>
<dbReference type="PANTHER" id="PTHR11777">
    <property type="entry name" value="ALANYL-TRNA SYNTHETASE"/>
    <property type="match status" value="1"/>
</dbReference>
<accession>A0A6M8NNR9</accession>
<evidence type="ECO:0000256" key="10">
    <source>
        <dbReference type="ARBA" id="ARBA00023146"/>
    </source>
</evidence>
<feature type="binding site" evidence="11">
    <location>
        <position position="660"/>
    </location>
    <ligand>
        <name>Zn(2+)</name>
        <dbReference type="ChEBI" id="CHEBI:29105"/>
    </ligand>
</feature>
<keyword evidence="7 11" id="KW-0067">ATP-binding</keyword>
<dbReference type="HAMAP" id="MF_00036_B">
    <property type="entry name" value="Ala_tRNA_synth_B"/>
    <property type="match status" value="1"/>
</dbReference>
<dbReference type="InterPro" id="IPR012947">
    <property type="entry name" value="tRNA_SAD"/>
</dbReference>
<dbReference type="InterPro" id="IPR003156">
    <property type="entry name" value="DHHA1_dom"/>
</dbReference>
<evidence type="ECO:0000256" key="7">
    <source>
        <dbReference type="ARBA" id="ARBA00022840"/>
    </source>
</evidence>
<keyword evidence="2 11" id="KW-0820">tRNA-binding</keyword>
<dbReference type="GO" id="GO:0002161">
    <property type="term" value="F:aminoacyl-tRNA deacylase activity"/>
    <property type="evidence" value="ECO:0007669"/>
    <property type="project" value="TreeGrafter"/>
</dbReference>
<dbReference type="Pfam" id="PF02272">
    <property type="entry name" value="DHHA1"/>
    <property type="match status" value="1"/>
</dbReference>
<gene>
    <name evidence="11" type="primary">alaS</name>
    <name evidence="12" type="ORF">CP963_00850</name>
</gene>
<dbReference type="Gene3D" id="3.30.930.10">
    <property type="entry name" value="Bira Bifunctional Protein, Domain 2"/>
    <property type="match status" value="1"/>
</dbReference>
<feature type="binding site" evidence="11">
    <location>
        <position position="558"/>
    </location>
    <ligand>
        <name>Zn(2+)</name>
        <dbReference type="ChEBI" id="CHEBI:29105"/>
    </ligand>
</feature>
<feature type="binding site" evidence="11">
    <location>
        <position position="656"/>
    </location>
    <ligand>
        <name>Zn(2+)</name>
        <dbReference type="ChEBI" id="CHEBI:29105"/>
    </ligand>
</feature>
<comment type="subcellular location">
    <subcellularLocation>
        <location evidence="11">Cytoplasm</location>
    </subcellularLocation>
</comment>
<evidence type="ECO:0000256" key="5">
    <source>
        <dbReference type="ARBA" id="ARBA00022741"/>
    </source>
</evidence>
<dbReference type="SUPFAM" id="SSF55681">
    <property type="entry name" value="Class II aaRS and biotin synthetases"/>
    <property type="match status" value="1"/>
</dbReference>
<evidence type="ECO:0000256" key="4">
    <source>
        <dbReference type="ARBA" id="ARBA00022723"/>
    </source>
</evidence>
<dbReference type="InterPro" id="IPR018163">
    <property type="entry name" value="Thr/Ala-tRNA-synth_IIc_edit"/>
</dbReference>
<keyword evidence="8 11" id="KW-0694">RNA-binding</keyword>
<keyword evidence="5 11" id="KW-0547">Nucleotide-binding</keyword>
<dbReference type="FunFam" id="3.30.54.20:FF:000001">
    <property type="entry name" value="Alanine--tRNA ligase"/>
    <property type="match status" value="1"/>
</dbReference>
<dbReference type="InterPro" id="IPR018164">
    <property type="entry name" value="Ala-tRNA-synth_IIc_N"/>
</dbReference>
<evidence type="ECO:0000256" key="1">
    <source>
        <dbReference type="ARBA" id="ARBA00008226"/>
    </source>
</evidence>
<dbReference type="GO" id="GO:0005524">
    <property type="term" value="F:ATP binding"/>
    <property type="evidence" value="ECO:0007669"/>
    <property type="project" value="UniProtKB-UniRule"/>
</dbReference>
<evidence type="ECO:0000256" key="2">
    <source>
        <dbReference type="ARBA" id="ARBA00022555"/>
    </source>
</evidence>
<dbReference type="SUPFAM" id="SSF101353">
    <property type="entry name" value="Putative anticodon-binding domain of alanyl-tRNA synthetase (AlaRS)"/>
    <property type="match status" value="1"/>
</dbReference>
<dbReference type="Proteomes" id="UP000290378">
    <property type="component" value="Unassembled WGS sequence"/>
</dbReference>
<dbReference type="Pfam" id="PF07973">
    <property type="entry name" value="tRNA_SAD"/>
    <property type="match status" value="1"/>
</dbReference>
<dbReference type="PANTHER" id="PTHR11777:SF9">
    <property type="entry name" value="ALANINE--TRNA LIGASE, CYTOPLASMIC"/>
    <property type="match status" value="1"/>
</dbReference>
<evidence type="ECO:0000256" key="3">
    <source>
        <dbReference type="ARBA" id="ARBA00022598"/>
    </source>
</evidence>
<dbReference type="FunFam" id="3.10.310.40:FF:000001">
    <property type="entry name" value="Alanine--tRNA ligase"/>
    <property type="match status" value="1"/>
</dbReference>
<dbReference type="NCBIfam" id="TIGR00344">
    <property type="entry name" value="alaS"/>
    <property type="match status" value="1"/>
</dbReference>
<dbReference type="Pfam" id="PF01411">
    <property type="entry name" value="tRNA-synt_2c"/>
    <property type="match status" value="1"/>
</dbReference>
<feature type="binding site" evidence="11">
    <location>
        <position position="554"/>
    </location>
    <ligand>
        <name>Zn(2+)</name>
        <dbReference type="ChEBI" id="CHEBI:29105"/>
    </ligand>
</feature>
<keyword evidence="4 11" id="KW-0479">Metal-binding</keyword>
<dbReference type="EMBL" id="NXII01000001">
    <property type="protein sequence ID" value="RXI43147.1"/>
    <property type="molecule type" value="Genomic_DNA"/>
</dbReference>
<dbReference type="InterPro" id="IPR002318">
    <property type="entry name" value="Ala-tRNA-lgiase_IIc"/>
</dbReference>
<dbReference type="PRINTS" id="PR00980">
    <property type="entry name" value="TRNASYNTHALA"/>
</dbReference>
<dbReference type="RefSeq" id="WP_129012436.1">
    <property type="nucleotide sequence ID" value="NZ_CBCSEI010000002.1"/>
</dbReference>
<dbReference type="SUPFAM" id="SSF50447">
    <property type="entry name" value="Translation proteins"/>
    <property type="match status" value="1"/>
</dbReference>
<dbReference type="EC" id="6.1.1.7" evidence="11"/>
<keyword evidence="3 11" id="KW-0436">Ligase</keyword>
<dbReference type="FunFam" id="3.30.930.10:FF:000004">
    <property type="entry name" value="Alanine--tRNA ligase"/>
    <property type="match status" value="1"/>
</dbReference>
<dbReference type="GO" id="GO:0004813">
    <property type="term" value="F:alanine-tRNA ligase activity"/>
    <property type="evidence" value="ECO:0007669"/>
    <property type="project" value="UniProtKB-UniRule"/>
</dbReference>
<dbReference type="InterPro" id="IPR009000">
    <property type="entry name" value="Transl_B-barrel_sf"/>
</dbReference>
<evidence type="ECO:0000256" key="6">
    <source>
        <dbReference type="ARBA" id="ARBA00022833"/>
    </source>
</evidence>
<dbReference type="GO" id="GO:0008270">
    <property type="term" value="F:zinc ion binding"/>
    <property type="evidence" value="ECO:0007669"/>
    <property type="project" value="UniProtKB-UniRule"/>
</dbReference>
<keyword evidence="6 11" id="KW-0862">Zinc</keyword>
<protein>
    <recommendedName>
        <fullName evidence="11">Alanine--tRNA ligase</fullName>
        <ecNumber evidence="11">6.1.1.7</ecNumber>
    </recommendedName>
    <alternativeName>
        <fullName evidence="11">Alanyl-tRNA synthetase</fullName>
        <shortName evidence="11">AlaRS</shortName>
    </alternativeName>
</protein>
<keyword evidence="11" id="KW-0963">Cytoplasm</keyword>
<evidence type="ECO:0000256" key="11">
    <source>
        <dbReference type="HAMAP-Rule" id="MF_00036"/>
    </source>
</evidence>
<dbReference type="GO" id="GO:0005829">
    <property type="term" value="C:cytosol"/>
    <property type="evidence" value="ECO:0007669"/>
    <property type="project" value="TreeGrafter"/>
</dbReference>
<evidence type="ECO:0000313" key="13">
    <source>
        <dbReference type="Proteomes" id="UP000290378"/>
    </source>
</evidence>
<dbReference type="SMART" id="SM00863">
    <property type="entry name" value="tRNA_SAD"/>
    <property type="match status" value="1"/>
</dbReference>
<evidence type="ECO:0000256" key="9">
    <source>
        <dbReference type="ARBA" id="ARBA00022917"/>
    </source>
</evidence>
<comment type="domain">
    <text evidence="11">Consists of three domains; the N-terminal catalytic domain, the editing domain and the C-terminal C-Ala domain. The editing domain removes incorrectly charged amino acids, while the C-Ala domain, along with tRNA(Ala), serves as a bridge to cooperatively bring together the editing and aminoacylation centers thus stimulating deacylation of misacylated tRNAs.</text>
</comment>
<sequence length="851" mass="95120">MDIRKEYLEFFKSKGHEVISSMPLVPDDPTLMFTNAGMVQFKDIFTGSIPRPENPRATSCQLCVRAGGKHNDLENVGYTARHHTLFEMLGNFSFGDYFKEDAISYAWEFVTVNLALPIEKLWVTVHENDDEAFNIWSKYINPERIMRFGDKDNFWAMGDTGACGPCSEIFYDQGEEHFNSPEDKMGGDGDRFLEIWNLVFMQYERTSDGKLNPLPKPSIDTGMGLERVIAIKEGVLNNFDSSNFKPIIEKIEELANKKATKENIGSYRVIADHLRATSFMLSQGILFGNEGRPYVLRRILRRAVRHGYLIGFRKPFMAQLLDTLINIMGNHYIELVENKNFIKEQLTLEEDRFFKTIDLGMSLFNEELANTKDIFSGEIAFKLYDTFGFPLDLTEDMLRDKNLKVDLEKFDELMNNQKAMAKAAWKGSGDSSNEGDFKQLIEKYGINQFVGYDNTAYKSKIVALLDEKFKEVKTLEKGSVGWVMLDKTPFYATSGGQNGDIGALEDGKHIAIIEETSKFHGLNLSKVKVENSTLSQNENVDAIVVNRYEVAKHHSATHLLQSALKMVLGESVSQAGSLNDASRLRFDFTYPKAMTTEQIEEVEDLVNTMIARSIAGNVEELPIEEAKNKGAIAMFGEKYGDTVRVVSFSDVSVEFCGGTHVKNTSDIGSFYIIKESGVSAGVRRIEAVCGASAIKYTKEIISKMNEIQAEVKNNDVIAGIKKLKDQIKDLKKELETAQSQTSTPINEELIGDTKVVVSVVENGDLKKIVDDMKNATEKLAILLLQAKDDKVMIVAGSKNTNIKAGDWIKNIAPIVGGGGGGRPDFATAGGKDITKIEEARIKALDYAKENL</sequence>
<dbReference type="GO" id="GO:0045892">
    <property type="term" value="P:negative regulation of DNA-templated transcription"/>
    <property type="evidence" value="ECO:0007669"/>
    <property type="project" value="TreeGrafter"/>
</dbReference>
<evidence type="ECO:0000256" key="8">
    <source>
        <dbReference type="ARBA" id="ARBA00022884"/>
    </source>
</evidence>
<name>A0A6M8NNR9_9BACT</name>
<dbReference type="CDD" id="cd00673">
    <property type="entry name" value="AlaRS_core"/>
    <property type="match status" value="1"/>
</dbReference>
<comment type="catalytic activity">
    <reaction evidence="11">
        <text>tRNA(Ala) + L-alanine + ATP = L-alanyl-tRNA(Ala) + AMP + diphosphate</text>
        <dbReference type="Rhea" id="RHEA:12540"/>
        <dbReference type="Rhea" id="RHEA-COMP:9657"/>
        <dbReference type="Rhea" id="RHEA-COMP:9923"/>
        <dbReference type="ChEBI" id="CHEBI:30616"/>
        <dbReference type="ChEBI" id="CHEBI:33019"/>
        <dbReference type="ChEBI" id="CHEBI:57972"/>
        <dbReference type="ChEBI" id="CHEBI:78442"/>
        <dbReference type="ChEBI" id="CHEBI:78497"/>
        <dbReference type="ChEBI" id="CHEBI:456215"/>
        <dbReference type="EC" id="6.1.1.7"/>
    </reaction>
</comment>